<name>A0A413PG37_9FIRM</name>
<feature type="domain" description="Reverse transcriptase" evidence="1">
    <location>
        <begin position="1"/>
        <end position="297"/>
    </location>
</feature>
<evidence type="ECO:0000313" key="2">
    <source>
        <dbReference type="EMBL" id="RGZ75004.1"/>
    </source>
</evidence>
<dbReference type="CDD" id="cd01646">
    <property type="entry name" value="RT_Bac_retron_I"/>
    <property type="match status" value="1"/>
</dbReference>
<reference evidence="2 3" key="1">
    <citation type="submission" date="2018-08" db="EMBL/GenBank/DDBJ databases">
        <title>A genome reference for cultivated species of the human gut microbiota.</title>
        <authorList>
            <person name="Zou Y."/>
            <person name="Xue W."/>
            <person name="Luo G."/>
        </authorList>
    </citation>
    <scope>NUCLEOTIDE SEQUENCE [LARGE SCALE GENOMIC DNA]</scope>
    <source>
        <strain evidence="2 3">AM48-7</strain>
    </source>
</reference>
<dbReference type="SUPFAM" id="SSF56672">
    <property type="entry name" value="DNA/RNA polymerases"/>
    <property type="match status" value="1"/>
</dbReference>
<comment type="caution">
    <text evidence="2">The sequence shown here is derived from an EMBL/GenBank/DDBJ whole genome shotgun (WGS) entry which is preliminary data.</text>
</comment>
<dbReference type="Proteomes" id="UP000283431">
    <property type="component" value="Unassembled WGS sequence"/>
</dbReference>
<accession>A0A413PG37</accession>
<dbReference type="PROSITE" id="PS50878">
    <property type="entry name" value="RT_POL"/>
    <property type="match status" value="1"/>
</dbReference>
<evidence type="ECO:0000313" key="3">
    <source>
        <dbReference type="Proteomes" id="UP000283431"/>
    </source>
</evidence>
<dbReference type="Pfam" id="PF00078">
    <property type="entry name" value="RVT_1"/>
    <property type="match status" value="1"/>
</dbReference>
<dbReference type="InterPro" id="IPR043502">
    <property type="entry name" value="DNA/RNA_pol_sf"/>
</dbReference>
<proteinExistence type="predicted"/>
<dbReference type="AlphaFoldDB" id="A0A413PG37"/>
<organism evidence="2 3">
    <name type="scientific">Agathobacter rectalis</name>
    <dbReference type="NCBI Taxonomy" id="39491"/>
    <lineage>
        <taxon>Bacteria</taxon>
        <taxon>Bacillati</taxon>
        <taxon>Bacillota</taxon>
        <taxon>Clostridia</taxon>
        <taxon>Lachnospirales</taxon>
        <taxon>Lachnospiraceae</taxon>
        <taxon>Agathobacter</taxon>
    </lineage>
</organism>
<dbReference type="InterPro" id="IPR000477">
    <property type="entry name" value="RT_dom"/>
</dbReference>
<protein>
    <recommendedName>
        <fullName evidence="1">Reverse transcriptase domain-containing protein</fullName>
    </recommendedName>
</protein>
<dbReference type="EMBL" id="QSEN01000013">
    <property type="protein sequence ID" value="RGZ75004.1"/>
    <property type="molecule type" value="Genomic_DNA"/>
</dbReference>
<evidence type="ECO:0000259" key="1">
    <source>
        <dbReference type="PROSITE" id="PS50878"/>
    </source>
</evidence>
<sequence length="379" mass="44082">MTSEERREQRYQRRKAARLKKRQETIGKYDDFERVASLNSLYEAAREASKGVDWKASVQRYNSLLLFNISKTRAELLAGKDIRRGFICFDICERGKLRHIKSVHFSERVVQKSFCTNIIYPTFTRSLIYDNGASQQGKGTQFATNRLTTHLRRHFRKYGREGGVLLIDFSDYFGNVAHEPLFEIYRQIFTDPRVIALGMSFISAFGDKGLGLGSETSQINAVMLPNRADHYAKEVLRIRGYGRYMDDTYLLHHSIAYLEECLEKLRAIYSEYGIVINEKKTKIVDLKHGFTFLKTHFYITETGRIIKKPCRDSITRERRKLKRQAALVASGVLTFDEVRRSYASWRGSMSHRDAYRTVQSMDRLFNGLFIDQWKGGPQP</sequence>
<gene>
    <name evidence="2" type="ORF">DW975_08675</name>
</gene>